<dbReference type="PANTHER" id="PTHR48049:SF167">
    <property type="entry name" value="GLYCOSYLTRANSFERASE"/>
    <property type="match status" value="1"/>
</dbReference>
<dbReference type="PANTHER" id="PTHR48049">
    <property type="entry name" value="GLYCOSYLTRANSFERASE"/>
    <property type="match status" value="1"/>
</dbReference>
<evidence type="ECO:0000313" key="3">
    <source>
        <dbReference type="Proteomes" id="UP001163823"/>
    </source>
</evidence>
<proteinExistence type="predicted"/>
<gene>
    <name evidence="2" type="ORF">O6P43_000790</name>
</gene>
<dbReference type="Pfam" id="PF00201">
    <property type="entry name" value="UDPGT"/>
    <property type="match status" value="1"/>
</dbReference>
<name>A0AAD7QHE2_QUISA</name>
<dbReference type="InterPro" id="IPR050481">
    <property type="entry name" value="UDP-glycosyltransf_plant"/>
</dbReference>
<organism evidence="2 3">
    <name type="scientific">Quillaja saponaria</name>
    <name type="common">Soap bark tree</name>
    <dbReference type="NCBI Taxonomy" id="32244"/>
    <lineage>
        <taxon>Eukaryota</taxon>
        <taxon>Viridiplantae</taxon>
        <taxon>Streptophyta</taxon>
        <taxon>Embryophyta</taxon>
        <taxon>Tracheophyta</taxon>
        <taxon>Spermatophyta</taxon>
        <taxon>Magnoliopsida</taxon>
        <taxon>eudicotyledons</taxon>
        <taxon>Gunneridae</taxon>
        <taxon>Pentapetalae</taxon>
        <taxon>rosids</taxon>
        <taxon>fabids</taxon>
        <taxon>Fabales</taxon>
        <taxon>Quillajaceae</taxon>
        <taxon>Quillaja</taxon>
    </lineage>
</organism>
<sequence length="236" mass="26627">MKPPSGFPGSSIKLHVHEAQEIALRRKWKFGGNVLFYERYYNGLVRSDALGFRTCREIEGPFVDYLEKEFGKPVLLSGIVIPETPTSALDKNTARGVSREDSRKRDCRCRMDSAATDFGTPVYWCFVTHCGRGSLSEALVNQCQLVLLPHEGDHIFNARLMSNNLKVGVEVEKGEEDGLFTKESVCKAVRTVMDDDNEAGREIRANKTKLRQLLLSNNLETSYIDTFCEKLQALLM</sequence>
<evidence type="ECO:0000313" key="2">
    <source>
        <dbReference type="EMBL" id="KAJ7981543.1"/>
    </source>
</evidence>
<dbReference type="Gene3D" id="3.40.50.2000">
    <property type="entry name" value="Glycogen Phosphorylase B"/>
    <property type="match status" value="1"/>
</dbReference>
<keyword evidence="3" id="KW-1185">Reference proteome</keyword>
<comment type="caution">
    <text evidence="2">The sequence shown here is derived from an EMBL/GenBank/DDBJ whole genome shotgun (WGS) entry which is preliminary data.</text>
</comment>
<reference evidence="2 3" key="1">
    <citation type="journal article" date="2023" name="Science">
        <title>Elucidation of the pathway for biosynthesis of saponin adjuvants from the soapbark tree.</title>
        <authorList>
            <person name="Reed J."/>
            <person name="Orme A."/>
            <person name="El-Demerdash A."/>
            <person name="Owen C."/>
            <person name="Martin L.B.B."/>
            <person name="Misra R.C."/>
            <person name="Kikuchi S."/>
            <person name="Rejzek M."/>
            <person name="Martin A.C."/>
            <person name="Harkess A."/>
            <person name="Leebens-Mack J."/>
            <person name="Louveau T."/>
            <person name="Stephenson M.J."/>
            <person name="Osbourn A."/>
        </authorList>
    </citation>
    <scope>NUCLEOTIDE SEQUENCE [LARGE SCALE GENOMIC DNA]</scope>
    <source>
        <strain evidence="2">S10</strain>
    </source>
</reference>
<dbReference type="Proteomes" id="UP001163823">
    <property type="component" value="Chromosome 1"/>
</dbReference>
<dbReference type="GO" id="GO:0035251">
    <property type="term" value="F:UDP-glucosyltransferase activity"/>
    <property type="evidence" value="ECO:0007669"/>
    <property type="project" value="InterPro"/>
</dbReference>
<dbReference type="KEGG" id="qsa:O6P43_000790"/>
<accession>A0AAD7QHE2</accession>
<dbReference type="AlphaFoldDB" id="A0AAD7QHE2"/>
<protein>
    <submittedName>
        <fullName evidence="2">Glycosyltransferase</fullName>
    </submittedName>
</protein>
<dbReference type="SUPFAM" id="SSF53756">
    <property type="entry name" value="UDP-Glycosyltransferase/glycogen phosphorylase"/>
    <property type="match status" value="1"/>
</dbReference>
<evidence type="ECO:0000256" key="1">
    <source>
        <dbReference type="ARBA" id="ARBA00022679"/>
    </source>
</evidence>
<dbReference type="EMBL" id="JARAOO010000001">
    <property type="protein sequence ID" value="KAJ7981543.1"/>
    <property type="molecule type" value="Genomic_DNA"/>
</dbReference>
<dbReference type="InterPro" id="IPR002213">
    <property type="entry name" value="UDP_glucos_trans"/>
</dbReference>
<keyword evidence="1" id="KW-0808">Transferase</keyword>